<dbReference type="InterPro" id="IPR053910">
    <property type="entry name" value="RsmI_HTH"/>
</dbReference>
<dbReference type="HAMAP" id="MF_01877">
    <property type="entry name" value="16SrRNA_methyltr_I"/>
    <property type="match status" value="1"/>
</dbReference>
<name>A0A4Q5KHM0_9GAMM</name>
<proteinExistence type="inferred from homology"/>
<dbReference type="EMBL" id="SEZJ01000011">
    <property type="protein sequence ID" value="RYU45664.1"/>
    <property type="molecule type" value="Genomic_DNA"/>
</dbReference>
<comment type="catalytic activity">
    <reaction evidence="6">
        <text>cytidine(1402) in 16S rRNA + S-adenosyl-L-methionine = 2'-O-methylcytidine(1402) in 16S rRNA + S-adenosyl-L-homocysteine + H(+)</text>
        <dbReference type="Rhea" id="RHEA:42924"/>
        <dbReference type="Rhea" id="RHEA-COMP:10285"/>
        <dbReference type="Rhea" id="RHEA-COMP:10286"/>
        <dbReference type="ChEBI" id="CHEBI:15378"/>
        <dbReference type="ChEBI" id="CHEBI:57856"/>
        <dbReference type="ChEBI" id="CHEBI:59789"/>
        <dbReference type="ChEBI" id="CHEBI:74495"/>
        <dbReference type="ChEBI" id="CHEBI:82748"/>
        <dbReference type="EC" id="2.1.1.198"/>
    </reaction>
</comment>
<comment type="subcellular location">
    <subcellularLocation>
        <location evidence="6">Cytoplasm</location>
    </subcellularLocation>
</comment>
<evidence type="ECO:0000256" key="1">
    <source>
        <dbReference type="ARBA" id="ARBA00022490"/>
    </source>
</evidence>
<dbReference type="PANTHER" id="PTHR46111:SF1">
    <property type="entry name" value="RIBOSOMAL RNA SMALL SUBUNIT METHYLTRANSFERASE I"/>
    <property type="match status" value="1"/>
</dbReference>
<evidence type="ECO:0000313" key="10">
    <source>
        <dbReference type="Proteomes" id="UP000293465"/>
    </source>
</evidence>
<dbReference type="CDD" id="cd11648">
    <property type="entry name" value="RsmI"/>
    <property type="match status" value="1"/>
</dbReference>
<organism evidence="9 10">
    <name type="scientific">Aliivibrio finisterrensis</name>
    <dbReference type="NCBI Taxonomy" id="511998"/>
    <lineage>
        <taxon>Bacteria</taxon>
        <taxon>Pseudomonadati</taxon>
        <taxon>Pseudomonadota</taxon>
        <taxon>Gammaproteobacteria</taxon>
        <taxon>Vibrionales</taxon>
        <taxon>Vibrionaceae</taxon>
        <taxon>Aliivibrio</taxon>
    </lineage>
</organism>
<accession>A0A4Q5KHM0</accession>
<dbReference type="Proteomes" id="UP000293465">
    <property type="component" value="Unassembled WGS sequence"/>
</dbReference>
<dbReference type="AlphaFoldDB" id="A0A4Q5KHM0"/>
<evidence type="ECO:0000313" key="9">
    <source>
        <dbReference type="EMBL" id="RYU45664.1"/>
    </source>
</evidence>
<evidence type="ECO:0000256" key="4">
    <source>
        <dbReference type="ARBA" id="ARBA00022679"/>
    </source>
</evidence>
<dbReference type="Pfam" id="PF00590">
    <property type="entry name" value="TP_methylase"/>
    <property type="match status" value="1"/>
</dbReference>
<protein>
    <recommendedName>
        <fullName evidence="6">Ribosomal RNA small subunit methyltransferase I</fullName>
        <ecNumber evidence="6">2.1.1.198</ecNumber>
    </recommendedName>
    <alternativeName>
        <fullName evidence="6">16S rRNA 2'-O-ribose C1402 methyltransferase</fullName>
    </alternativeName>
    <alternativeName>
        <fullName evidence="6">rRNA (cytidine-2'-O-)-methyltransferase RsmI</fullName>
    </alternativeName>
</protein>
<dbReference type="EC" id="2.1.1.198" evidence="6"/>
<evidence type="ECO:0000256" key="6">
    <source>
        <dbReference type="HAMAP-Rule" id="MF_01877"/>
    </source>
</evidence>
<dbReference type="PANTHER" id="PTHR46111">
    <property type="entry name" value="RIBOSOMAL RNA SMALL SUBUNIT METHYLTRANSFERASE I"/>
    <property type="match status" value="1"/>
</dbReference>
<dbReference type="FunFam" id="3.30.950.10:FF:000002">
    <property type="entry name" value="Ribosomal RNA small subunit methyltransferase I"/>
    <property type="match status" value="1"/>
</dbReference>
<evidence type="ECO:0000256" key="5">
    <source>
        <dbReference type="ARBA" id="ARBA00022691"/>
    </source>
</evidence>
<reference evidence="9 10" key="1">
    <citation type="submission" date="2019-02" db="EMBL/GenBank/DDBJ databases">
        <title>Genome sequences of Aliivibrio finisterrensis strains from farmed Atlantic salmon.</title>
        <authorList>
            <person name="Bowman J.P."/>
        </authorList>
    </citation>
    <scope>NUCLEOTIDE SEQUENCE [LARGE SCALE GENOMIC DNA]</scope>
    <source>
        <strain evidence="9 10">A32</strain>
    </source>
</reference>
<dbReference type="PIRSF" id="PIRSF005917">
    <property type="entry name" value="MTase_YraL"/>
    <property type="match status" value="1"/>
</dbReference>
<dbReference type="InterPro" id="IPR008189">
    <property type="entry name" value="rRNA_ssu_MeTfrase_I"/>
</dbReference>
<dbReference type="GO" id="GO:0070677">
    <property type="term" value="F:rRNA (cytosine-2'-O-)-methyltransferase activity"/>
    <property type="evidence" value="ECO:0007669"/>
    <property type="project" value="UniProtKB-UniRule"/>
</dbReference>
<keyword evidence="3 6" id="KW-0489">Methyltransferase</keyword>
<dbReference type="InterPro" id="IPR018063">
    <property type="entry name" value="SAM_MeTrfase_RsmI_CS"/>
</dbReference>
<sequence>MILIIVVSIYIPYINRRRDSKQMTEHNLSVVETATLYIVPTPIGNLGDITQRALEVLKSVDLIAAEDTRHTGKLLSHFGISSQTFALHDHNEQHKADLLISKLQQGQSIALVSDAGTPLISDPGYHLVNRCRQANVNVVPLPGACAVITALSAAGLPSDRFSFEGFLPPKSKGRRDKFEEIAQAERTCIFYESPHRIMDSLEDMLTVLGPERQVVLARELTKTYETIYGAPLGELIEWIKEDDNRKRGEMVLLIHGFRSEVKDELPFEATRSVSILVKELPLKKAAAMAAEIHGVKKNALYKWGLEHLD</sequence>
<keyword evidence="5 6" id="KW-0949">S-adenosyl-L-methionine</keyword>
<keyword evidence="1 6" id="KW-0963">Cytoplasm</keyword>
<dbReference type="InterPro" id="IPR014776">
    <property type="entry name" value="4pyrrole_Mease_sub2"/>
</dbReference>
<dbReference type="InterPro" id="IPR035996">
    <property type="entry name" value="4pyrrol_Methylase_sf"/>
</dbReference>
<feature type="domain" description="Tetrapyrrole methylase" evidence="7">
    <location>
        <begin position="35"/>
        <end position="235"/>
    </location>
</feature>
<comment type="caution">
    <text evidence="9">The sequence shown here is derived from an EMBL/GenBank/DDBJ whole genome shotgun (WGS) entry which is preliminary data.</text>
</comment>
<keyword evidence="4 6" id="KW-0808">Transferase</keyword>
<evidence type="ECO:0000256" key="2">
    <source>
        <dbReference type="ARBA" id="ARBA00022552"/>
    </source>
</evidence>
<evidence type="ECO:0000259" key="8">
    <source>
        <dbReference type="Pfam" id="PF23016"/>
    </source>
</evidence>
<dbReference type="OrthoDB" id="9809084at2"/>
<dbReference type="SUPFAM" id="SSF53790">
    <property type="entry name" value="Tetrapyrrole methylase"/>
    <property type="match status" value="1"/>
</dbReference>
<gene>
    <name evidence="6 9" type="primary">rsmI</name>
    <name evidence="9" type="ORF">ERW49_13045</name>
</gene>
<evidence type="ECO:0000256" key="3">
    <source>
        <dbReference type="ARBA" id="ARBA00022603"/>
    </source>
</evidence>
<evidence type="ECO:0000259" key="7">
    <source>
        <dbReference type="Pfam" id="PF00590"/>
    </source>
</evidence>
<comment type="similarity">
    <text evidence="6">Belongs to the methyltransferase superfamily. RsmI family.</text>
</comment>
<keyword evidence="2 6" id="KW-0698">rRNA processing</keyword>
<dbReference type="InterPro" id="IPR014777">
    <property type="entry name" value="4pyrrole_Mease_sub1"/>
</dbReference>
<dbReference type="InterPro" id="IPR000878">
    <property type="entry name" value="4pyrrol_Mease"/>
</dbReference>
<feature type="domain" description="RsmI HTH" evidence="8">
    <location>
        <begin position="268"/>
        <end position="306"/>
    </location>
</feature>
<dbReference type="GO" id="GO:0005737">
    <property type="term" value="C:cytoplasm"/>
    <property type="evidence" value="ECO:0007669"/>
    <property type="project" value="UniProtKB-SubCell"/>
</dbReference>
<dbReference type="PROSITE" id="PS01296">
    <property type="entry name" value="RSMI"/>
    <property type="match status" value="1"/>
</dbReference>
<dbReference type="Pfam" id="PF23016">
    <property type="entry name" value="RsmI_C"/>
    <property type="match status" value="1"/>
</dbReference>
<dbReference type="FunFam" id="3.40.1010.10:FF:000002">
    <property type="entry name" value="Ribosomal RNA small subunit methyltransferase I"/>
    <property type="match status" value="1"/>
</dbReference>
<dbReference type="Gene3D" id="3.30.950.10">
    <property type="entry name" value="Methyltransferase, Cobalt-precorrin-4 Transmethylase, Domain 2"/>
    <property type="match status" value="1"/>
</dbReference>
<comment type="function">
    <text evidence="6">Catalyzes the 2'-O-methylation of the ribose of cytidine 1402 (C1402) in 16S rRNA.</text>
</comment>
<dbReference type="NCBIfam" id="TIGR00096">
    <property type="entry name" value="16S rRNA (cytidine(1402)-2'-O)-methyltransferase"/>
    <property type="match status" value="1"/>
</dbReference>
<dbReference type="Gene3D" id="3.40.1010.10">
    <property type="entry name" value="Cobalt-precorrin-4 Transmethylase, Domain 1"/>
    <property type="match status" value="1"/>
</dbReference>